<protein>
    <recommendedName>
        <fullName evidence="3">STAS/SEC14 domain-containing protein</fullName>
    </recommendedName>
</protein>
<name>A0A6P0UD51_9FLAO</name>
<accession>A0A6P0UD51</accession>
<dbReference type="AlphaFoldDB" id="A0A6P0UD51"/>
<organism evidence="1 2">
    <name type="scientific">Muriicola jejuensis</name>
    <dbReference type="NCBI Taxonomy" id="504488"/>
    <lineage>
        <taxon>Bacteria</taxon>
        <taxon>Pseudomonadati</taxon>
        <taxon>Bacteroidota</taxon>
        <taxon>Flavobacteriia</taxon>
        <taxon>Flavobacteriales</taxon>
        <taxon>Flavobacteriaceae</taxon>
        <taxon>Muriicola</taxon>
    </lineage>
</organism>
<reference evidence="1 2" key="1">
    <citation type="submission" date="2020-01" db="EMBL/GenBank/DDBJ databases">
        <title>Muriicola jejuensis KCTC 22299.</title>
        <authorList>
            <person name="Wang G."/>
        </authorList>
    </citation>
    <scope>NUCLEOTIDE SEQUENCE [LARGE SCALE GENOMIC DNA]</scope>
    <source>
        <strain evidence="1 2">KCTC 22299</strain>
    </source>
</reference>
<evidence type="ECO:0008006" key="3">
    <source>
        <dbReference type="Google" id="ProtNLM"/>
    </source>
</evidence>
<dbReference type="RefSeq" id="WP_163693631.1">
    <property type="nucleotide sequence ID" value="NZ_FXTW01000004.1"/>
</dbReference>
<comment type="caution">
    <text evidence="1">The sequence shown here is derived from an EMBL/GenBank/DDBJ whole genome shotgun (WGS) entry which is preliminary data.</text>
</comment>
<gene>
    <name evidence="1" type="ORF">GWK09_11690</name>
</gene>
<proteinExistence type="predicted"/>
<dbReference type="EMBL" id="JAABOP010000003">
    <property type="protein sequence ID" value="NER11184.1"/>
    <property type="molecule type" value="Genomic_DNA"/>
</dbReference>
<evidence type="ECO:0000313" key="1">
    <source>
        <dbReference type="EMBL" id="NER11184.1"/>
    </source>
</evidence>
<evidence type="ECO:0000313" key="2">
    <source>
        <dbReference type="Proteomes" id="UP000468443"/>
    </source>
</evidence>
<keyword evidence="2" id="KW-1185">Reference proteome</keyword>
<dbReference type="Proteomes" id="UP000468443">
    <property type="component" value="Unassembled WGS sequence"/>
</dbReference>
<sequence length="121" mass="14443">MVSSYTILKKKEYLEMTVEGTYDYWEFLEYPRYIKNSCEEHRCSRMLIDVTPVKAEEVSLIELFFLGEQIAKVIGEKIMIALIWKRESLSDFLVDVATNRHANLKVFDDPKMARYWLTQKY</sequence>